<organism evidence="2 3">
    <name type="scientific">Portunus trituberculatus</name>
    <name type="common">Swimming crab</name>
    <name type="synonym">Neptunus trituberculatus</name>
    <dbReference type="NCBI Taxonomy" id="210409"/>
    <lineage>
        <taxon>Eukaryota</taxon>
        <taxon>Metazoa</taxon>
        <taxon>Ecdysozoa</taxon>
        <taxon>Arthropoda</taxon>
        <taxon>Crustacea</taxon>
        <taxon>Multicrustacea</taxon>
        <taxon>Malacostraca</taxon>
        <taxon>Eumalacostraca</taxon>
        <taxon>Eucarida</taxon>
        <taxon>Decapoda</taxon>
        <taxon>Pleocyemata</taxon>
        <taxon>Brachyura</taxon>
        <taxon>Eubrachyura</taxon>
        <taxon>Portunoidea</taxon>
        <taxon>Portunidae</taxon>
        <taxon>Portuninae</taxon>
        <taxon>Portunus</taxon>
    </lineage>
</organism>
<dbReference type="EMBL" id="VSRR010013719">
    <property type="protein sequence ID" value="MPC56129.1"/>
    <property type="molecule type" value="Genomic_DNA"/>
</dbReference>
<comment type="caution">
    <text evidence="2">The sequence shown here is derived from an EMBL/GenBank/DDBJ whole genome shotgun (WGS) entry which is preliminary data.</text>
</comment>
<evidence type="ECO:0000313" key="3">
    <source>
        <dbReference type="Proteomes" id="UP000324222"/>
    </source>
</evidence>
<proteinExistence type="predicted"/>
<accession>A0A5B7GF46</accession>
<evidence type="ECO:0000313" key="2">
    <source>
        <dbReference type="EMBL" id="MPC56129.1"/>
    </source>
</evidence>
<keyword evidence="1" id="KW-0812">Transmembrane</keyword>
<name>A0A5B7GF46_PORTR</name>
<keyword evidence="1" id="KW-0472">Membrane</keyword>
<keyword evidence="3" id="KW-1185">Reference proteome</keyword>
<protein>
    <submittedName>
        <fullName evidence="2">Uncharacterized protein</fullName>
    </submittedName>
</protein>
<gene>
    <name evidence="2" type="ORF">E2C01_050082</name>
</gene>
<feature type="transmembrane region" description="Helical" evidence="1">
    <location>
        <begin position="35"/>
        <end position="55"/>
    </location>
</feature>
<dbReference type="AlphaFoldDB" id="A0A5B7GF46"/>
<dbReference type="Proteomes" id="UP000324222">
    <property type="component" value="Unassembled WGS sequence"/>
</dbReference>
<reference evidence="2 3" key="1">
    <citation type="submission" date="2019-05" db="EMBL/GenBank/DDBJ databases">
        <title>Another draft genome of Portunus trituberculatus and its Hox gene families provides insights of decapod evolution.</title>
        <authorList>
            <person name="Jeong J.-H."/>
            <person name="Song I."/>
            <person name="Kim S."/>
            <person name="Choi T."/>
            <person name="Kim D."/>
            <person name="Ryu S."/>
            <person name="Kim W."/>
        </authorList>
    </citation>
    <scope>NUCLEOTIDE SEQUENCE [LARGE SCALE GENOMIC DNA]</scope>
    <source>
        <tissue evidence="2">Muscle</tissue>
    </source>
</reference>
<evidence type="ECO:0000256" key="1">
    <source>
        <dbReference type="SAM" id="Phobius"/>
    </source>
</evidence>
<sequence>MYSVPLERPTSLERFRSEGIHITARAENVCPNCSLMIVAGYALLSFFFYTSGRLAKGNKK</sequence>
<keyword evidence="1" id="KW-1133">Transmembrane helix</keyword>